<evidence type="ECO:0000313" key="1">
    <source>
        <dbReference type="EMBL" id="CAG8690437.1"/>
    </source>
</evidence>
<evidence type="ECO:0000313" key="2">
    <source>
        <dbReference type="Proteomes" id="UP000789366"/>
    </source>
</evidence>
<name>A0ACA9P8R9_9GLOM</name>
<accession>A0ACA9P8R9</accession>
<protein>
    <submittedName>
        <fullName evidence="1">12322_t:CDS:1</fullName>
    </submittedName>
</protein>
<comment type="caution">
    <text evidence="1">The sequence shown here is derived from an EMBL/GenBank/DDBJ whole genome shotgun (WGS) entry which is preliminary data.</text>
</comment>
<organism evidence="1 2">
    <name type="scientific">Cetraspora pellucida</name>
    <dbReference type="NCBI Taxonomy" id="1433469"/>
    <lineage>
        <taxon>Eukaryota</taxon>
        <taxon>Fungi</taxon>
        <taxon>Fungi incertae sedis</taxon>
        <taxon>Mucoromycota</taxon>
        <taxon>Glomeromycotina</taxon>
        <taxon>Glomeromycetes</taxon>
        <taxon>Diversisporales</taxon>
        <taxon>Gigasporaceae</taxon>
        <taxon>Cetraspora</taxon>
    </lineage>
</organism>
<dbReference type="Proteomes" id="UP000789366">
    <property type="component" value="Unassembled WGS sequence"/>
</dbReference>
<reference evidence="1" key="1">
    <citation type="submission" date="2021-06" db="EMBL/GenBank/DDBJ databases">
        <authorList>
            <person name="Kallberg Y."/>
            <person name="Tangrot J."/>
            <person name="Rosling A."/>
        </authorList>
    </citation>
    <scope>NUCLEOTIDE SEQUENCE</scope>
    <source>
        <strain evidence="1">28 12/20/2015</strain>
    </source>
</reference>
<gene>
    <name evidence="1" type="ORF">SPELUC_LOCUS10722</name>
</gene>
<keyword evidence="2" id="KW-1185">Reference proteome</keyword>
<feature type="non-terminal residue" evidence="1">
    <location>
        <position position="1"/>
    </location>
</feature>
<proteinExistence type="predicted"/>
<sequence length="514" mass="59932">FSKQLFGGVPETHQSLKINNWVSNNNILNLPTLFRNCFLNYGLSFNFTRIIIGKRPAFHFKSEPSIIQQISKVIRFVPLDSKRNSFLLEGNCSTDGKLESLFSKNPFITNPLLKKDSLVNDMHFYIENKQVELKFNENDIFPTTELSCAINNALDHNNPYKMLHNVFNEFGHVICIDMTIGGKLSRMHSFPYIENDLHVPKNPKKTLRWENNEECIKILNELKKSYESFDLTYFFTADGQIIQINLDDIESWINNNSKHITQWQVIKRKTFIPTHQILDNDVQEQIKELIKESENPNVLMIGVNRFNDTNVKFIRMKFDQALKSNNYQVYGSIFQENGNKSNLVVKFRSKDYYGFSEFIEASEFIEISDNNHENISFTVYWMVVGKPSLVGYYSRYARNFRIKTGEMKIEGPTIKITNIKKPLSQYCSIMTHLNYPPTNNEPSFEIDIESWSKDKIILKLVNNLSPQNDGLVQLSECTLNWCIIYLNQELNINIDNDVWIPPGIKLNKNLYTED</sequence>
<dbReference type="EMBL" id="CAJVPW010020735">
    <property type="protein sequence ID" value="CAG8690437.1"/>
    <property type="molecule type" value="Genomic_DNA"/>
</dbReference>